<dbReference type="RefSeq" id="WP_209687349.1">
    <property type="nucleotide sequence ID" value="NZ_JAGGLU010000012.1"/>
</dbReference>
<name>A0ABS4MFZ6_9LACO</name>
<evidence type="ECO:0000313" key="2">
    <source>
        <dbReference type="Proteomes" id="UP001519292"/>
    </source>
</evidence>
<evidence type="ECO:0008006" key="3">
    <source>
        <dbReference type="Google" id="ProtNLM"/>
    </source>
</evidence>
<proteinExistence type="predicted"/>
<evidence type="ECO:0000313" key="1">
    <source>
        <dbReference type="EMBL" id="MBP2058617.1"/>
    </source>
</evidence>
<comment type="caution">
    <text evidence="1">The sequence shown here is derived from an EMBL/GenBank/DDBJ whole genome shotgun (WGS) entry which is preliminary data.</text>
</comment>
<dbReference type="Proteomes" id="UP001519292">
    <property type="component" value="Unassembled WGS sequence"/>
</dbReference>
<organism evidence="1 2">
    <name type="scientific">Lactobacillus colini</name>
    <dbReference type="NCBI Taxonomy" id="1819254"/>
    <lineage>
        <taxon>Bacteria</taxon>
        <taxon>Bacillati</taxon>
        <taxon>Bacillota</taxon>
        <taxon>Bacilli</taxon>
        <taxon>Lactobacillales</taxon>
        <taxon>Lactobacillaceae</taxon>
        <taxon>Lactobacillus</taxon>
    </lineage>
</organism>
<dbReference type="EMBL" id="JAGGLU010000012">
    <property type="protein sequence ID" value="MBP2058617.1"/>
    <property type="molecule type" value="Genomic_DNA"/>
</dbReference>
<keyword evidence="2" id="KW-1185">Reference proteome</keyword>
<reference evidence="1 2" key="1">
    <citation type="submission" date="2021-03" db="EMBL/GenBank/DDBJ databases">
        <title>Genomic Encyclopedia of Type Strains, Phase IV (KMG-IV): sequencing the most valuable type-strain genomes for metagenomic binning, comparative biology and taxonomic classification.</title>
        <authorList>
            <person name="Goeker M."/>
        </authorList>
    </citation>
    <scope>NUCLEOTIDE SEQUENCE [LARGE SCALE GENOMIC DNA]</scope>
    <source>
        <strain evidence="1 2">DSM 101872</strain>
    </source>
</reference>
<gene>
    <name evidence="1" type="ORF">J2Z60_001805</name>
</gene>
<sequence>MNNTQEFKDVYDAVFNWYYNKETKKIEPPMLRLSIPSYVRDRLDWITEEAMVNPALSFKGMVMMMLNTHAPEKKLKEEWEFGANSDYMPMSQEYKDWISDPILHDFREMFITTALIYGYKDRD</sequence>
<protein>
    <recommendedName>
        <fullName evidence="3">Phage protein</fullName>
    </recommendedName>
</protein>
<accession>A0ABS4MFZ6</accession>